<proteinExistence type="predicted"/>
<evidence type="ECO:0008006" key="4">
    <source>
        <dbReference type="Google" id="ProtNLM"/>
    </source>
</evidence>
<evidence type="ECO:0000256" key="1">
    <source>
        <dbReference type="SAM" id="Phobius"/>
    </source>
</evidence>
<dbReference type="Proteomes" id="UP000317909">
    <property type="component" value="Chromosome"/>
</dbReference>
<protein>
    <recommendedName>
        <fullName evidence="4">SHOCT domain-containing protein</fullName>
    </recommendedName>
</protein>
<name>A0A517U2P3_9BACT</name>
<feature type="transmembrane region" description="Helical" evidence="1">
    <location>
        <begin position="16"/>
        <end position="34"/>
    </location>
</feature>
<dbReference type="AlphaFoldDB" id="A0A517U2P3"/>
<dbReference type="OrthoDB" id="292358at2"/>
<evidence type="ECO:0000313" key="2">
    <source>
        <dbReference type="EMBL" id="QDT74898.1"/>
    </source>
</evidence>
<keyword evidence="1" id="KW-0812">Transmembrane</keyword>
<organism evidence="2 3">
    <name type="scientific">Lacipirellula limnantheis</name>
    <dbReference type="NCBI Taxonomy" id="2528024"/>
    <lineage>
        <taxon>Bacteria</taxon>
        <taxon>Pseudomonadati</taxon>
        <taxon>Planctomycetota</taxon>
        <taxon>Planctomycetia</taxon>
        <taxon>Pirellulales</taxon>
        <taxon>Lacipirellulaceae</taxon>
        <taxon>Lacipirellula</taxon>
    </lineage>
</organism>
<dbReference type="EMBL" id="CP036339">
    <property type="protein sequence ID" value="QDT74898.1"/>
    <property type="molecule type" value="Genomic_DNA"/>
</dbReference>
<gene>
    <name evidence="2" type="ORF">I41_41020</name>
</gene>
<dbReference type="RefSeq" id="WP_145434612.1">
    <property type="nucleotide sequence ID" value="NZ_CP036339.1"/>
</dbReference>
<sequence>MYLAYASPAVESLTKAALLFAVIFALTAIVLAVARRYRGRAAQDKLDRHQMMSNFRELYDRGGLSDEEFRTIKSKLATELKAELKDNSGAG</sequence>
<keyword evidence="1" id="KW-0472">Membrane</keyword>
<keyword evidence="1" id="KW-1133">Transmembrane helix</keyword>
<evidence type="ECO:0000313" key="3">
    <source>
        <dbReference type="Proteomes" id="UP000317909"/>
    </source>
</evidence>
<dbReference type="KEGG" id="llh:I41_41020"/>
<accession>A0A517U2P3</accession>
<keyword evidence="3" id="KW-1185">Reference proteome</keyword>
<reference evidence="2 3" key="1">
    <citation type="submission" date="2019-02" db="EMBL/GenBank/DDBJ databases">
        <title>Deep-cultivation of Planctomycetes and their phenomic and genomic characterization uncovers novel biology.</title>
        <authorList>
            <person name="Wiegand S."/>
            <person name="Jogler M."/>
            <person name="Boedeker C."/>
            <person name="Pinto D."/>
            <person name="Vollmers J."/>
            <person name="Rivas-Marin E."/>
            <person name="Kohn T."/>
            <person name="Peeters S.H."/>
            <person name="Heuer A."/>
            <person name="Rast P."/>
            <person name="Oberbeckmann S."/>
            <person name="Bunk B."/>
            <person name="Jeske O."/>
            <person name="Meyerdierks A."/>
            <person name="Storesund J.E."/>
            <person name="Kallscheuer N."/>
            <person name="Luecker S."/>
            <person name="Lage O.M."/>
            <person name="Pohl T."/>
            <person name="Merkel B.J."/>
            <person name="Hornburger P."/>
            <person name="Mueller R.-W."/>
            <person name="Bruemmer F."/>
            <person name="Labrenz M."/>
            <person name="Spormann A.M."/>
            <person name="Op den Camp H."/>
            <person name="Overmann J."/>
            <person name="Amann R."/>
            <person name="Jetten M.S.M."/>
            <person name="Mascher T."/>
            <person name="Medema M.H."/>
            <person name="Devos D.P."/>
            <person name="Kaster A.-K."/>
            <person name="Ovreas L."/>
            <person name="Rohde M."/>
            <person name="Galperin M.Y."/>
            <person name="Jogler C."/>
        </authorList>
    </citation>
    <scope>NUCLEOTIDE SEQUENCE [LARGE SCALE GENOMIC DNA]</scope>
    <source>
        <strain evidence="2 3">I41</strain>
    </source>
</reference>